<dbReference type="RefSeq" id="WP_337693239.1">
    <property type="nucleotide sequence ID" value="NZ_JBBEGN010000001.1"/>
</dbReference>
<reference evidence="2 3" key="1">
    <citation type="submission" date="2024-03" db="EMBL/GenBank/DDBJ databases">
        <title>Actinomycetospora sp. OC33-EN08, a novel actinomycete isolated from wild orchid (Aerides multiflora).</title>
        <authorList>
            <person name="Suriyachadkun C."/>
        </authorList>
    </citation>
    <scope>NUCLEOTIDE SEQUENCE [LARGE SCALE GENOMIC DNA]</scope>
    <source>
        <strain evidence="2 3">OC33-EN08</strain>
    </source>
</reference>
<keyword evidence="1" id="KW-1133">Transmembrane helix</keyword>
<evidence type="ECO:0000313" key="3">
    <source>
        <dbReference type="Proteomes" id="UP001385809"/>
    </source>
</evidence>
<dbReference type="EMBL" id="JBBEGN010000001">
    <property type="protein sequence ID" value="MEJ2866621.1"/>
    <property type="molecule type" value="Genomic_DNA"/>
</dbReference>
<dbReference type="SUPFAM" id="SSF48452">
    <property type="entry name" value="TPR-like"/>
    <property type="match status" value="1"/>
</dbReference>
<keyword evidence="1" id="KW-0472">Membrane</keyword>
<dbReference type="SUPFAM" id="SSF52540">
    <property type="entry name" value="P-loop containing nucleoside triphosphate hydrolases"/>
    <property type="match status" value="1"/>
</dbReference>
<dbReference type="InterPro" id="IPR027417">
    <property type="entry name" value="P-loop_NTPase"/>
</dbReference>
<organism evidence="2 3">
    <name type="scientific">Actinomycetospora aurantiaca</name>
    <dbReference type="NCBI Taxonomy" id="3129233"/>
    <lineage>
        <taxon>Bacteria</taxon>
        <taxon>Bacillati</taxon>
        <taxon>Actinomycetota</taxon>
        <taxon>Actinomycetes</taxon>
        <taxon>Pseudonocardiales</taxon>
        <taxon>Pseudonocardiaceae</taxon>
        <taxon>Actinomycetospora</taxon>
    </lineage>
</organism>
<feature type="transmembrane region" description="Helical" evidence="1">
    <location>
        <begin position="27"/>
        <end position="49"/>
    </location>
</feature>
<accession>A0ABU8MHC9</accession>
<evidence type="ECO:0000313" key="2">
    <source>
        <dbReference type="EMBL" id="MEJ2866621.1"/>
    </source>
</evidence>
<evidence type="ECO:0008006" key="4">
    <source>
        <dbReference type="Google" id="ProtNLM"/>
    </source>
</evidence>
<name>A0ABU8MHC9_9PSEU</name>
<keyword evidence="3" id="KW-1185">Reference proteome</keyword>
<gene>
    <name evidence="2" type="ORF">WCD74_02515</name>
</gene>
<sequence>MIAGTTTAIALAGAVLTNLVTGDDPPWWLLVAFGVVTVLSIGLAAWGAVEARRAERFVAEMARDAVLRPVANPPDWSDGRPELVALLSAWSRTTPFVGRSRAMDEFLAWIEDASVGTVRVLCGSSGAGKTRLALEIAASAPTGWVGGIAVPGRLGEVVPRTEACGEPAVVVVDDADLVPDLAALLVALDGARVRLKLILVVRDPDAVNAALVRDGHDHLVRQRPVIDVEPVGEDGDRSGWFAQALEAFLAALGTPAPRRPRSDVGIMGERGEPMAVLVARAALAAFEGGTATSITAVRTTRRIDLAQRLVDAEEARWRRAASTSRGSVSDPSRAAAVLALIVSGVADCEAAVGVLGAVTMLRGRPEGELRDVVEWATTLYPETPGVLVGPQPEFLRAALVMRVLRDERLDVDSLLAADGFQPTVLTRSAAWFPESAPVLERLLDVRPDLISDAVLASVLAGFAAQRTLVPALETRLVTYRLPPSMRRRLLPLVDRLGTSRLHVVLREQELDDVAAEPRPWSWETLRAVADARSEFVEALTDSGEFDRASAMASVEVEERRALGPGALCQYATALRSEAFLLSLRGFDRNALDGLAFAVAQFRLIPPSAERDGEYGWALTITGKVCLDLQLNDRALEALSSALTLLAPLVDLTRPSRVPRTLEQLSRAMRHRQRYEEGMQYADDAVARIGRQPPHAKESRDEAACLLARAKVILKTSSVSATQPAMEEVTIIARRMFQAEPRRFASDYATALANLSEVHQLVGMADSALALIEEAVAIRLDVVEHEPGREADLQEARVRYAWHLLHRDRLADAVRVAESAVGGLEALDGRSVALADGLGVLGTVEWRHGRLDAACGHFRRAAAATAALAEQAPEVGTSVHASYLEDVAGVLSDMGAIEGELDVRGEVAAWWARLAELAPDRVRKQLNEARRTLARRVSEAGLSPGAAVDLERIAAGRVAIGDEAV</sequence>
<keyword evidence="1" id="KW-0812">Transmembrane</keyword>
<dbReference type="Gene3D" id="1.25.40.10">
    <property type="entry name" value="Tetratricopeptide repeat domain"/>
    <property type="match status" value="1"/>
</dbReference>
<dbReference type="InterPro" id="IPR011990">
    <property type="entry name" value="TPR-like_helical_dom_sf"/>
</dbReference>
<comment type="caution">
    <text evidence="2">The sequence shown here is derived from an EMBL/GenBank/DDBJ whole genome shotgun (WGS) entry which is preliminary data.</text>
</comment>
<evidence type="ECO:0000256" key="1">
    <source>
        <dbReference type="SAM" id="Phobius"/>
    </source>
</evidence>
<dbReference type="Gene3D" id="3.40.50.300">
    <property type="entry name" value="P-loop containing nucleotide triphosphate hydrolases"/>
    <property type="match status" value="1"/>
</dbReference>
<protein>
    <recommendedName>
        <fullName evidence="4">Tetratricopeptide repeat protein</fullName>
    </recommendedName>
</protein>
<dbReference type="Proteomes" id="UP001385809">
    <property type="component" value="Unassembled WGS sequence"/>
</dbReference>
<proteinExistence type="predicted"/>